<comment type="catalytic activity">
    <reaction evidence="3">
        <text>(R)-mevalonate + 2 NAD(+) + CoA = (3S)-3-hydroxy-3-methylglutaryl-CoA + 2 NADH + 2 H(+)</text>
        <dbReference type="Rhea" id="RHEA:14833"/>
        <dbReference type="ChEBI" id="CHEBI:15378"/>
        <dbReference type="ChEBI" id="CHEBI:36464"/>
        <dbReference type="ChEBI" id="CHEBI:43074"/>
        <dbReference type="ChEBI" id="CHEBI:57287"/>
        <dbReference type="ChEBI" id="CHEBI:57540"/>
        <dbReference type="ChEBI" id="CHEBI:57945"/>
        <dbReference type="EC" id="1.1.1.88"/>
    </reaction>
</comment>
<dbReference type="PROSITE" id="PS50065">
    <property type="entry name" value="HMG_COA_REDUCTASE_4"/>
    <property type="match status" value="1"/>
</dbReference>
<dbReference type="EMBL" id="UGGT01000001">
    <property type="protein sequence ID" value="STO22129.1"/>
    <property type="molecule type" value="Genomic_DNA"/>
</dbReference>
<dbReference type="PRINTS" id="PR00071">
    <property type="entry name" value="HMGCOARDTASE"/>
</dbReference>
<evidence type="ECO:0000256" key="2">
    <source>
        <dbReference type="ARBA" id="ARBA00023002"/>
    </source>
</evidence>
<organism evidence="4 5">
    <name type="scientific">Fluoribacter dumoffii</name>
    <dbReference type="NCBI Taxonomy" id="463"/>
    <lineage>
        <taxon>Bacteria</taxon>
        <taxon>Pseudomonadati</taxon>
        <taxon>Pseudomonadota</taxon>
        <taxon>Gammaproteobacteria</taxon>
        <taxon>Legionellales</taxon>
        <taxon>Legionellaceae</taxon>
        <taxon>Fluoribacter</taxon>
    </lineage>
</organism>
<name>A0A377GBW6_9GAMM</name>
<dbReference type="OrthoDB" id="9764892at2"/>
<dbReference type="STRING" id="1094715.GCA_000236165_02061"/>
<comment type="pathway">
    <text evidence="3">Metabolic intermediate metabolism; (R)-mevalonate degradation; (S)-3-hydroxy-3-methylglutaryl-CoA from (R)-mevalonate: step 1/1.</text>
</comment>
<evidence type="ECO:0000313" key="4">
    <source>
        <dbReference type="EMBL" id="STO22129.1"/>
    </source>
</evidence>
<dbReference type="EC" id="1.1.1.88" evidence="3"/>
<dbReference type="UniPathway" id="UPA00257">
    <property type="reaction ID" value="UER00367"/>
</dbReference>
<dbReference type="SUPFAM" id="SSF55035">
    <property type="entry name" value="NAD-binding domain of HMG-CoA reductase"/>
    <property type="match status" value="1"/>
</dbReference>
<dbReference type="GO" id="GO:0015936">
    <property type="term" value="P:coenzyme A metabolic process"/>
    <property type="evidence" value="ECO:0007669"/>
    <property type="project" value="InterPro"/>
</dbReference>
<dbReference type="RefSeq" id="WP_010654242.1">
    <property type="nucleotide sequence ID" value="NZ_JAPHOO010000001.1"/>
</dbReference>
<dbReference type="NCBIfam" id="TIGR00532">
    <property type="entry name" value="HMG_CoA_R_NAD"/>
    <property type="match status" value="1"/>
</dbReference>
<dbReference type="Proteomes" id="UP000254554">
    <property type="component" value="Unassembled WGS sequence"/>
</dbReference>
<protein>
    <recommendedName>
        <fullName evidence="3">3-hydroxy-3-methylglutaryl coenzyme A reductase</fullName>
        <shortName evidence="3">HMG-CoA reductase</shortName>
        <ecNumber evidence="3">1.1.1.88</ecNumber>
    </recommendedName>
</protein>
<dbReference type="CDD" id="cd00644">
    <property type="entry name" value="HMG-CoA_reductase_classII"/>
    <property type="match status" value="1"/>
</dbReference>
<dbReference type="PANTHER" id="PTHR10572:SF24">
    <property type="entry name" value="3-HYDROXY-3-METHYLGLUTARYL-COENZYME A REDUCTASE"/>
    <property type="match status" value="1"/>
</dbReference>
<dbReference type="AlphaFoldDB" id="A0A377GBW6"/>
<accession>A0A377GBW6</accession>
<dbReference type="Gene3D" id="3.90.770.10">
    <property type="entry name" value="3-hydroxy-3-methylglutaryl-coenzyme A Reductase, Chain A, domain 2"/>
    <property type="match status" value="2"/>
</dbReference>
<gene>
    <name evidence="4" type="primary">mvaA_2</name>
    <name evidence="4" type="ORF">NCTC11370_02214</name>
</gene>
<keyword evidence="5" id="KW-1185">Reference proteome</keyword>
<dbReference type="InterPro" id="IPR023074">
    <property type="entry name" value="HMG_CoA_Rdtase_cat_sf"/>
</dbReference>
<keyword evidence="2 3" id="KW-0560">Oxidoreductase</keyword>
<proteinExistence type="inferred from homology"/>
<comment type="similarity">
    <text evidence="1 3">Belongs to the HMG-CoA reductase family.</text>
</comment>
<dbReference type="InterPro" id="IPR004553">
    <property type="entry name" value="HMG_CoA_Rdtase_bac-typ"/>
</dbReference>
<dbReference type="InterPro" id="IPR009029">
    <property type="entry name" value="HMG_CoA_Rdtase_sub-bd_dom_sf"/>
</dbReference>
<dbReference type="InterPro" id="IPR023076">
    <property type="entry name" value="HMG_CoA_Rdtase_CS"/>
</dbReference>
<sequence>MNNIGLNSKKVWEGFSKLTKKEKLERLVETGFLDPQCVVELQHGGTIKEELLETLIENPIGWFGIPLGVAVNFCIDKKHFIIPMVIEEHSVIAGLSKAAKFINLHGDLSTEILGKHAIGQIQFACLRDPVRFEKKINEQKEFFLHQVNQTVLSSLIKRGGGASDIIVRTIERPDKKIMGILHVLIDPSDAMGANRINQACEFLRELIEAHTHEEVTMCILSNLSDQKITAANAVIYDIDPILGKRIEEASLFAQIDPYRAATNNKGVMNGIDAVLIATGNDWRAVEAGVHAYAARNGQYSSITKWEMREGNLYGRLEAPIQLGTVGGVTQIHPIAKICLGILGITRADELARVVAAVGLIQNFAALNALVSDGIVNGHMKLHIKNLVLSVGAQKEEIPLLSQILIGKLEQTHCVNETDALEILKEIRQNT</sequence>
<keyword evidence="3" id="KW-0520">NAD</keyword>
<dbReference type="GO" id="GO:0140643">
    <property type="term" value="F:hydroxymethylglutaryl-CoA reductase (NADH) activity"/>
    <property type="evidence" value="ECO:0007669"/>
    <property type="project" value="UniProtKB-EC"/>
</dbReference>
<evidence type="ECO:0000256" key="1">
    <source>
        <dbReference type="ARBA" id="ARBA00007661"/>
    </source>
</evidence>
<dbReference type="PROSITE" id="PS01192">
    <property type="entry name" value="HMG_COA_REDUCTASE_3"/>
    <property type="match status" value="1"/>
</dbReference>
<evidence type="ECO:0000313" key="5">
    <source>
        <dbReference type="Proteomes" id="UP000254554"/>
    </source>
</evidence>
<dbReference type="InterPro" id="IPR009023">
    <property type="entry name" value="HMG_CoA_Rdtase_NAD(P)-bd_sf"/>
</dbReference>
<reference evidence="4 5" key="1">
    <citation type="submission" date="2018-06" db="EMBL/GenBank/DDBJ databases">
        <authorList>
            <consortium name="Pathogen Informatics"/>
            <person name="Doyle S."/>
        </authorList>
    </citation>
    <scope>NUCLEOTIDE SEQUENCE [LARGE SCALE GENOMIC DNA]</scope>
    <source>
        <strain evidence="4 5">NCTC11370</strain>
    </source>
</reference>
<evidence type="ECO:0000256" key="3">
    <source>
        <dbReference type="RuleBase" id="RU361219"/>
    </source>
</evidence>
<dbReference type="GO" id="GO:0004420">
    <property type="term" value="F:hydroxymethylglutaryl-CoA reductase (NADPH) activity"/>
    <property type="evidence" value="ECO:0007669"/>
    <property type="project" value="InterPro"/>
</dbReference>
<dbReference type="Pfam" id="PF00368">
    <property type="entry name" value="HMG-CoA_red"/>
    <property type="match status" value="1"/>
</dbReference>
<dbReference type="GeneID" id="93292987"/>
<dbReference type="PANTHER" id="PTHR10572">
    <property type="entry name" value="3-HYDROXY-3-METHYLGLUTARYL-COENZYME A REDUCTASE"/>
    <property type="match status" value="1"/>
</dbReference>
<dbReference type="InterPro" id="IPR002202">
    <property type="entry name" value="HMG_CoA_Rdtase"/>
</dbReference>
<dbReference type="Gene3D" id="1.10.8.660">
    <property type="match status" value="1"/>
</dbReference>
<dbReference type="SUPFAM" id="SSF56542">
    <property type="entry name" value="Substrate-binding domain of HMG-CoA reductase"/>
    <property type="match status" value="1"/>
</dbReference>